<evidence type="ECO:0000313" key="3">
    <source>
        <dbReference type="EMBL" id="PZX10098.1"/>
    </source>
</evidence>
<keyword evidence="2" id="KW-0812">Transmembrane</keyword>
<evidence type="ECO:0000313" key="4">
    <source>
        <dbReference type="Proteomes" id="UP000248916"/>
    </source>
</evidence>
<organism evidence="3 4">
    <name type="scientific">Palleronia aestuarii</name>
    <dbReference type="NCBI Taxonomy" id="568105"/>
    <lineage>
        <taxon>Bacteria</taxon>
        <taxon>Pseudomonadati</taxon>
        <taxon>Pseudomonadota</taxon>
        <taxon>Alphaproteobacteria</taxon>
        <taxon>Rhodobacterales</taxon>
        <taxon>Roseobacteraceae</taxon>
        <taxon>Palleronia</taxon>
    </lineage>
</organism>
<comment type="caution">
    <text evidence="3">The sequence shown here is derived from an EMBL/GenBank/DDBJ whole genome shotgun (WGS) entry which is preliminary data.</text>
</comment>
<sequence length="203" mass="24203">MNDDGSLWLFLLIGAVLIWFFFFRETEAQKQAKKEEQERRERERLRLEEERSQQREAARQEFEGLVSPGIPSTVRNAHREFLAEQPLPNGQRWYGEDVSPLTYYGYRVGKTRGLREMERREIIRYVLRARLSDPLAQVYQSSWGRPLSRQRRAAIRKHLDKLAAQRASRRNYKTAVAHWEADSAWTRTYQDAEISKFDSYNFD</sequence>
<evidence type="ECO:0000256" key="1">
    <source>
        <dbReference type="SAM" id="Coils"/>
    </source>
</evidence>
<name>A0A2W7MQG1_9RHOB</name>
<feature type="transmembrane region" description="Helical" evidence="2">
    <location>
        <begin position="6"/>
        <end position="23"/>
    </location>
</feature>
<accession>A0A2W7MQG1</accession>
<dbReference type="RefSeq" id="WP_111539252.1">
    <property type="nucleotide sequence ID" value="NZ_QKZL01000055.1"/>
</dbReference>
<dbReference type="AlphaFoldDB" id="A0A2W7MQG1"/>
<keyword evidence="2" id="KW-0472">Membrane</keyword>
<feature type="coiled-coil region" evidence="1">
    <location>
        <begin position="23"/>
        <end position="60"/>
    </location>
</feature>
<protein>
    <submittedName>
        <fullName evidence="3">Uncharacterized protein</fullName>
    </submittedName>
</protein>
<reference evidence="3 4" key="1">
    <citation type="submission" date="2018-06" db="EMBL/GenBank/DDBJ databases">
        <title>Genomic Encyclopedia of Archaeal and Bacterial Type Strains, Phase II (KMG-II): from individual species to whole genera.</title>
        <authorList>
            <person name="Goeker M."/>
        </authorList>
    </citation>
    <scope>NUCLEOTIDE SEQUENCE [LARGE SCALE GENOMIC DNA]</scope>
    <source>
        <strain evidence="3 4">DSM 22009</strain>
    </source>
</reference>
<dbReference type="Proteomes" id="UP000248916">
    <property type="component" value="Unassembled WGS sequence"/>
</dbReference>
<dbReference type="OrthoDB" id="7866722at2"/>
<evidence type="ECO:0000256" key="2">
    <source>
        <dbReference type="SAM" id="Phobius"/>
    </source>
</evidence>
<keyword evidence="1" id="KW-0175">Coiled coil</keyword>
<dbReference type="EMBL" id="QKZL01000055">
    <property type="protein sequence ID" value="PZX10098.1"/>
    <property type="molecule type" value="Genomic_DNA"/>
</dbReference>
<keyword evidence="2" id="KW-1133">Transmembrane helix</keyword>
<gene>
    <name evidence="3" type="ORF">LX81_04325</name>
</gene>
<proteinExistence type="predicted"/>
<keyword evidence="4" id="KW-1185">Reference proteome</keyword>